<dbReference type="RefSeq" id="WP_176162909.1">
    <property type="nucleotide sequence ID" value="NZ_CP054929.1"/>
</dbReference>
<keyword evidence="4" id="KW-0472">Membrane</keyword>
<dbReference type="Gene3D" id="1.10.10.1320">
    <property type="entry name" value="Anti-sigma factor, zinc-finger domain"/>
    <property type="match status" value="1"/>
</dbReference>
<keyword evidence="4" id="KW-0812">Transmembrane</keyword>
<gene>
    <name evidence="5" type="ORF">HUT08_18410</name>
</gene>
<accession>A0A7H8NA17</accession>
<name>A0A7H8NA17_9ACTN</name>
<dbReference type="EMBL" id="CP054929">
    <property type="protein sequence ID" value="QKW51186.1"/>
    <property type="molecule type" value="Genomic_DNA"/>
</dbReference>
<feature type="transmembrane region" description="Helical" evidence="4">
    <location>
        <begin position="179"/>
        <end position="197"/>
    </location>
</feature>
<feature type="compositionally biased region" description="Basic and acidic residues" evidence="3">
    <location>
        <begin position="121"/>
        <end position="133"/>
    </location>
</feature>
<dbReference type="InterPro" id="IPR041916">
    <property type="entry name" value="Anti_sigma_zinc_sf"/>
</dbReference>
<feature type="region of interest" description="Disordered" evidence="3">
    <location>
        <begin position="100"/>
        <end position="174"/>
    </location>
</feature>
<dbReference type="Proteomes" id="UP000509303">
    <property type="component" value="Chromosome"/>
</dbReference>
<evidence type="ECO:0008006" key="7">
    <source>
        <dbReference type="Google" id="ProtNLM"/>
    </source>
</evidence>
<feature type="compositionally biased region" description="Basic and acidic residues" evidence="3">
    <location>
        <begin position="143"/>
        <end position="152"/>
    </location>
</feature>
<evidence type="ECO:0000313" key="5">
    <source>
        <dbReference type="EMBL" id="QKW51186.1"/>
    </source>
</evidence>
<evidence type="ECO:0000256" key="2">
    <source>
        <dbReference type="ARBA" id="ARBA00023163"/>
    </source>
</evidence>
<organism evidence="5 6">
    <name type="scientific">Streptomyces buecherae</name>
    <dbReference type="NCBI Taxonomy" id="2763006"/>
    <lineage>
        <taxon>Bacteria</taxon>
        <taxon>Bacillati</taxon>
        <taxon>Actinomycetota</taxon>
        <taxon>Actinomycetes</taxon>
        <taxon>Kitasatosporales</taxon>
        <taxon>Streptomycetaceae</taxon>
        <taxon>Streptomyces</taxon>
    </lineage>
</organism>
<protein>
    <recommendedName>
        <fullName evidence="7">Zf-HC2 domain-containing protein</fullName>
    </recommendedName>
</protein>
<evidence type="ECO:0000256" key="3">
    <source>
        <dbReference type="SAM" id="MobiDB-lite"/>
    </source>
</evidence>
<keyword evidence="6" id="KW-1185">Reference proteome</keyword>
<sequence>MTSTTDTDEHPEVAEISALTEGVLPPDRARPVREHLAGCVLCADVRTSLEEIRSALGTLPGPTRMPADIAGRIDAALAAEALLDATTGDHEPADVAADVAAGGESRGVRESDTETESGGASERKAGDVSRETATEPIGVSRETTPDGLDRPPGRARSATGPGRQAPGPRPRRGRRWRTALLGTACAAAVLGVGTFLVQNGTDDGTPQRPTEGETRATMLTAATLEGEARALLAAEGKIRKPRNPSGEVGANTTPRTPLDGSGATVPSCVQRATKRPETPLAAREDSFNGTPAYLVLLPHPGDDSRVDAFVVDAACVRKSPSPPGTVLLQRSFARD</sequence>
<proteinExistence type="predicted"/>
<evidence type="ECO:0000256" key="1">
    <source>
        <dbReference type="ARBA" id="ARBA00023015"/>
    </source>
</evidence>
<evidence type="ECO:0000313" key="6">
    <source>
        <dbReference type="Proteomes" id="UP000509303"/>
    </source>
</evidence>
<evidence type="ECO:0000256" key="4">
    <source>
        <dbReference type="SAM" id="Phobius"/>
    </source>
</evidence>
<reference evidence="5 6" key="1">
    <citation type="submission" date="2020-06" db="EMBL/GenBank/DDBJ databases">
        <title>Genome mining for natural products.</title>
        <authorList>
            <person name="Zhang B."/>
            <person name="Shi J."/>
            <person name="Ge H."/>
        </authorList>
    </citation>
    <scope>NUCLEOTIDE SEQUENCE [LARGE SCALE GENOMIC DNA]</scope>
    <source>
        <strain evidence="5 6">NA00687</strain>
    </source>
</reference>
<keyword evidence="4" id="KW-1133">Transmembrane helix</keyword>
<keyword evidence="1" id="KW-0805">Transcription regulation</keyword>
<dbReference type="AlphaFoldDB" id="A0A7H8NA17"/>
<feature type="region of interest" description="Disordered" evidence="3">
    <location>
        <begin position="240"/>
        <end position="266"/>
    </location>
</feature>
<keyword evidence="2" id="KW-0804">Transcription</keyword>